<reference evidence="5 6" key="1">
    <citation type="submission" date="2014-03" db="EMBL/GenBank/DDBJ databases">
        <title>Genomics of Bifidobacteria.</title>
        <authorList>
            <person name="Ventura M."/>
            <person name="Milani C."/>
            <person name="Lugli G.A."/>
        </authorList>
    </citation>
    <scope>NUCLEOTIDE SEQUENCE [LARGE SCALE GENOMIC DNA]</scope>
    <source>
        <strain evidence="5 6">LMG 11591</strain>
    </source>
</reference>
<dbReference type="STRING" id="1692.BMAGN_1197"/>
<accession>A0A087BEN8</accession>
<dbReference type="InterPro" id="IPR001139">
    <property type="entry name" value="Glyco_hydro_30"/>
</dbReference>
<dbReference type="EMBL" id="JGZB01000001">
    <property type="protein sequence ID" value="KFI69488.1"/>
    <property type="molecule type" value="Genomic_DNA"/>
</dbReference>
<dbReference type="Gene3D" id="3.20.20.80">
    <property type="entry name" value="Glycosidases"/>
    <property type="match status" value="2"/>
</dbReference>
<evidence type="ECO:0000259" key="4">
    <source>
        <dbReference type="Pfam" id="PF17189"/>
    </source>
</evidence>
<keyword evidence="3 5" id="KW-0378">Hydrolase</keyword>
<comment type="caution">
    <text evidence="5">The sequence shown here is derived from an EMBL/GenBank/DDBJ whole genome shotgun (WGS) entry which is preliminary data.</text>
</comment>
<comment type="similarity">
    <text evidence="1">Belongs to the glycosyl hydrolase 30 family.</text>
</comment>
<dbReference type="InterPro" id="IPR033452">
    <property type="entry name" value="GH30_C"/>
</dbReference>
<keyword evidence="2" id="KW-0732">Signal</keyword>
<dbReference type="Gene3D" id="2.60.40.1180">
    <property type="entry name" value="Golgi alpha-mannosidase II"/>
    <property type="match status" value="1"/>
</dbReference>
<name>A0A087BEN8_9BIFI</name>
<gene>
    <name evidence="5" type="ORF">BMAGN_1197</name>
</gene>
<feature type="domain" description="Glycosyl hydrolase family 30 beta sandwich" evidence="4">
    <location>
        <begin position="213"/>
        <end position="258"/>
    </location>
</feature>
<evidence type="ECO:0000313" key="6">
    <source>
        <dbReference type="Proteomes" id="UP000029052"/>
    </source>
</evidence>
<sequence length="261" mass="29141">MITWIASTPDRRLMERDIAANGAASENGLALTGESLQQIQGFGGCFNELGYLAMERYLDEQSKETIFRELFSPDELNFTFNRAPVGARVWATGGPAGKTSNGRMNLAGTGSYPTESECGDGTNSWAYAEYVFHLINHYFKNGATAYVYWNMVLSEIVSTWGWQQNSLYAVDSRKGTFTRTPEWYVMRHFATYVRPGATLLKTTGHFNAMGLVFRNPDGTLAAVVQNALEKPMDFSFTDPAGEDRCFTVTLEPRSFNTFVVE</sequence>
<dbReference type="RefSeq" id="WP_034250192.1">
    <property type="nucleotide sequence ID" value="NZ_JGZB01000001.1"/>
</dbReference>
<dbReference type="InterPro" id="IPR017853">
    <property type="entry name" value="GH"/>
</dbReference>
<dbReference type="Pfam" id="PF17189">
    <property type="entry name" value="Glyco_hydro_30C"/>
    <property type="match status" value="1"/>
</dbReference>
<dbReference type="PANTHER" id="PTHR11069:SF23">
    <property type="entry name" value="LYSOSOMAL ACID GLUCOSYLCERAMIDASE"/>
    <property type="match status" value="1"/>
</dbReference>
<dbReference type="GO" id="GO:0006680">
    <property type="term" value="P:glucosylceramide catabolic process"/>
    <property type="evidence" value="ECO:0007669"/>
    <property type="project" value="TreeGrafter"/>
</dbReference>
<dbReference type="eggNOG" id="COG5520">
    <property type="taxonomic scope" value="Bacteria"/>
</dbReference>
<dbReference type="GO" id="GO:0004348">
    <property type="term" value="F:glucosylceramidase activity"/>
    <property type="evidence" value="ECO:0007669"/>
    <property type="project" value="InterPro"/>
</dbReference>
<protein>
    <submittedName>
        <fullName evidence="5">O-Glycosyl hydrolase</fullName>
    </submittedName>
</protein>
<dbReference type="GO" id="GO:0016020">
    <property type="term" value="C:membrane"/>
    <property type="evidence" value="ECO:0007669"/>
    <property type="project" value="GOC"/>
</dbReference>
<dbReference type="SUPFAM" id="SSF51445">
    <property type="entry name" value="(Trans)glycosidases"/>
    <property type="match status" value="1"/>
</dbReference>
<dbReference type="AlphaFoldDB" id="A0A087BEN8"/>
<evidence type="ECO:0000313" key="5">
    <source>
        <dbReference type="EMBL" id="KFI69488.1"/>
    </source>
</evidence>
<organism evidence="5 6">
    <name type="scientific">Bifidobacterium magnum</name>
    <dbReference type="NCBI Taxonomy" id="1692"/>
    <lineage>
        <taxon>Bacteria</taxon>
        <taxon>Bacillati</taxon>
        <taxon>Actinomycetota</taxon>
        <taxon>Actinomycetes</taxon>
        <taxon>Bifidobacteriales</taxon>
        <taxon>Bifidobacteriaceae</taxon>
        <taxon>Bifidobacterium</taxon>
    </lineage>
</organism>
<evidence type="ECO:0000256" key="3">
    <source>
        <dbReference type="ARBA" id="ARBA00022801"/>
    </source>
</evidence>
<evidence type="ECO:0000256" key="1">
    <source>
        <dbReference type="ARBA" id="ARBA00005382"/>
    </source>
</evidence>
<dbReference type="Proteomes" id="UP000029052">
    <property type="component" value="Unassembled WGS sequence"/>
</dbReference>
<dbReference type="InterPro" id="IPR013780">
    <property type="entry name" value="Glyco_hydro_b"/>
</dbReference>
<keyword evidence="6" id="KW-1185">Reference proteome</keyword>
<proteinExistence type="inferred from homology"/>
<evidence type="ECO:0000256" key="2">
    <source>
        <dbReference type="ARBA" id="ARBA00022729"/>
    </source>
</evidence>
<dbReference type="PANTHER" id="PTHR11069">
    <property type="entry name" value="GLUCOSYLCERAMIDASE"/>
    <property type="match status" value="1"/>
</dbReference>